<evidence type="ECO:0000259" key="1">
    <source>
        <dbReference type="Pfam" id="PF12937"/>
    </source>
</evidence>
<name>A0A0D0DFN3_9AGAM</name>
<feature type="domain" description="F-box" evidence="1">
    <location>
        <begin position="35"/>
        <end position="77"/>
    </location>
</feature>
<evidence type="ECO:0000313" key="2">
    <source>
        <dbReference type="EMBL" id="KIK76590.1"/>
    </source>
</evidence>
<dbReference type="InParanoid" id="A0A0D0DFN3"/>
<dbReference type="Pfam" id="PF12937">
    <property type="entry name" value="F-box-like"/>
    <property type="match status" value="1"/>
</dbReference>
<dbReference type="OrthoDB" id="3247499at2759"/>
<dbReference type="Gene3D" id="3.80.10.10">
    <property type="entry name" value="Ribonuclease Inhibitor"/>
    <property type="match status" value="1"/>
</dbReference>
<dbReference type="STRING" id="930991.A0A0D0DFN3"/>
<dbReference type="HOGENOM" id="CLU_036643_1_0_1"/>
<keyword evidence="3" id="KW-1185">Reference proteome</keyword>
<reference evidence="2 3" key="1">
    <citation type="submission" date="2014-04" db="EMBL/GenBank/DDBJ databases">
        <authorList>
            <consortium name="DOE Joint Genome Institute"/>
            <person name="Kuo A."/>
            <person name="Kohler A."/>
            <person name="Jargeat P."/>
            <person name="Nagy L.G."/>
            <person name="Floudas D."/>
            <person name="Copeland A."/>
            <person name="Barry K.W."/>
            <person name="Cichocki N."/>
            <person name="Veneault-Fourrey C."/>
            <person name="LaButti K."/>
            <person name="Lindquist E.A."/>
            <person name="Lipzen A."/>
            <person name="Lundell T."/>
            <person name="Morin E."/>
            <person name="Murat C."/>
            <person name="Sun H."/>
            <person name="Tunlid A."/>
            <person name="Henrissat B."/>
            <person name="Grigoriev I.V."/>
            <person name="Hibbett D.S."/>
            <person name="Martin F."/>
            <person name="Nordberg H.P."/>
            <person name="Cantor M.N."/>
            <person name="Hua S.X."/>
        </authorList>
    </citation>
    <scope>NUCLEOTIDE SEQUENCE [LARGE SCALE GENOMIC DNA]</scope>
    <source>
        <strain evidence="2 3">Ve08.2h10</strain>
    </source>
</reference>
<sequence>MHAPAKTFTHETSNDDLASGHATSLTAVQQPCSTTLPNETLTAIFFGLSPAALTLIGRVCRQWRVVAEWILYTNVDISETLSVTSPFPYNTSRCCQTLVTYSHLARSLRKFHIRWMSDPRDCYDPRLQTVLSSLFRAIDLADNLKSLELDLGLPSLPVYPTSTSFVLPTGDMTLRSLRHISFNGTGYFAPSRLAQFLNNVPSIQYLRLPDYGDQIALLPNALPSLISFCGSSRAAAAVLPGRPVQALALIGHCSVADTELSRMAMTSIPLRHLDMSAILTTPILLRSVSRNLPMIESLKVKLALRHTLHFAMSGIRLLVALSHLLGAFYRLLTLDLSPTHVDYTGLSNSTEELFLCQSWQLACPSLRRVVFPSQIAWGYHEERQTWVPVLPKGSRKRPSFYSSSPMKKHLGALNS</sequence>
<proteinExistence type="predicted"/>
<protein>
    <recommendedName>
        <fullName evidence="1">F-box domain-containing protein</fullName>
    </recommendedName>
</protein>
<dbReference type="EMBL" id="KN827399">
    <property type="protein sequence ID" value="KIK76590.1"/>
    <property type="molecule type" value="Genomic_DNA"/>
</dbReference>
<dbReference type="InterPro" id="IPR036047">
    <property type="entry name" value="F-box-like_dom_sf"/>
</dbReference>
<dbReference type="SUPFAM" id="SSF81383">
    <property type="entry name" value="F-box domain"/>
    <property type="match status" value="1"/>
</dbReference>
<dbReference type="InterPro" id="IPR032675">
    <property type="entry name" value="LRR_dom_sf"/>
</dbReference>
<dbReference type="SUPFAM" id="SSF52047">
    <property type="entry name" value="RNI-like"/>
    <property type="match status" value="1"/>
</dbReference>
<accession>A0A0D0DFN3</accession>
<organism evidence="2 3">
    <name type="scientific">Paxillus rubicundulus Ve08.2h10</name>
    <dbReference type="NCBI Taxonomy" id="930991"/>
    <lineage>
        <taxon>Eukaryota</taxon>
        <taxon>Fungi</taxon>
        <taxon>Dikarya</taxon>
        <taxon>Basidiomycota</taxon>
        <taxon>Agaricomycotina</taxon>
        <taxon>Agaricomycetes</taxon>
        <taxon>Agaricomycetidae</taxon>
        <taxon>Boletales</taxon>
        <taxon>Paxilineae</taxon>
        <taxon>Paxillaceae</taxon>
        <taxon>Paxillus</taxon>
    </lineage>
</organism>
<dbReference type="Proteomes" id="UP000054538">
    <property type="component" value="Unassembled WGS sequence"/>
</dbReference>
<reference evidence="3" key="2">
    <citation type="submission" date="2015-01" db="EMBL/GenBank/DDBJ databases">
        <title>Evolutionary Origins and Diversification of the Mycorrhizal Mutualists.</title>
        <authorList>
            <consortium name="DOE Joint Genome Institute"/>
            <consortium name="Mycorrhizal Genomics Consortium"/>
            <person name="Kohler A."/>
            <person name="Kuo A."/>
            <person name="Nagy L.G."/>
            <person name="Floudas D."/>
            <person name="Copeland A."/>
            <person name="Barry K.W."/>
            <person name="Cichocki N."/>
            <person name="Veneault-Fourrey C."/>
            <person name="LaButti K."/>
            <person name="Lindquist E.A."/>
            <person name="Lipzen A."/>
            <person name="Lundell T."/>
            <person name="Morin E."/>
            <person name="Murat C."/>
            <person name="Riley R."/>
            <person name="Ohm R."/>
            <person name="Sun H."/>
            <person name="Tunlid A."/>
            <person name="Henrissat B."/>
            <person name="Grigoriev I.V."/>
            <person name="Hibbett D.S."/>
            <person name="Martin F."/>
        </authorList>
    </citation>
    <scope>NUCLEOTIDE SEQUENCE [LARGE SCALE GENOMIC DNA]</scope>
    <source>
        <strain evidence="3">Ve08.2h10</strain>
    </source>
</reference>
<evidence type="ECO:0000313" key="3">
    <source>
        <dbReference type="Proteomes" id="UP000054538"/>
    </source>
</evidence>
<dbReference type="InterPro" id="IPR001810">
    <property type="entry name" value="F-box_dom"/>
</dbReference>
<gene>
    <name evidence="2" type="ORF">PAXRUDRAFT_835304</name>
</gene>
<dbReference type="AlphaFoldDB" id="A0A0D0DFN3"/>